<dbReference type="Proteomes" id="UP000238034">
    <property type="component" value="Unassembled WGS sequence"/>
</dbReference>
<gene>
    <name evidence="2" type="ORF">B0I27_11273</name>
</gene>
<feature type="signal peptide" evidence="1">
    <location>
        <begin position="1"/>
        <end position="22"/>
    </location>
</feature>
<evidence type="ECO:0000313" key="3">
    <source>
        <dbReference type="Proteomes" id="UP000238034"/>
    </source>
</evidence>
<sequence length="211" mass="24112">MKHYLIGLAMLALLYTSCSSSSQNKEEDATLKELVTLKRDIDNMMSDSTLQVLVKVKGKRELQVVKDRGYPRNIETTYNLLRDTTGRVLFISEMPYNATSEWFIAYKSYFDADGRLFAFQRQNNFLNNGCTHGAAMENSIGYYNEEFLLIDSVYTITDTYKKPLDKKVCKFPYNFKYTIIKTLNEYIAAKNITLASLDESSGVSIAEGAER</sequence>
<evidence type="ECO:0000256" key="1">
    <source>
        <dbReference type="SAM" id="SignalP"/>
    </source>
</evidence>
<evidence type="ECO:0008006" key="4">
    <source>
        <dbReference type="Google" id="ProtNLM"/>
    </source>
</evidence>
<organism evidence="2 3">
    <name type="scientific">Arcticibacter pallidicorallinus</name>
    <dbReference type="NCBI Taxonomy" id="1259464"/>
    <lineage>
        <taxon>Bacteria</taxon>
        <taxon>Pseudomonadati</taxon>
        <taxon>Bacteroidota</taxon>
        <taxon>Sphingobacteriia</taxon>
        <taxon>Sphingobacteriales</taxon>
        <taxon>Sphingobacteriaceae</taxon>
        <taxon>Arcticibacter</taxon>
    </lineage>
</organism>
<dbReference type="OrthoDB" id="790967at2"/>
<dbReference type="AlphaFoldDB" id="A0A2T0TUI8"/>
<protein>
    <recommendedName>
        <fullName evidence="4">Lipoprotein</fullName>
    </recommendedName>
</protein>
<proteinExistence type="predicted"/>
<keyword evidence="1" id="KW-0732">Signal</keyword>
<comment type="caution">
    <text evidence="2">The sequence shown here is derived from an EMBL/GenBank/DDBJ whole genome shotgun (WGS) entry which is preliminary data.</text>
</comment>
<feature type="chain" id="PRO_5015584768" description="Lipoprotein" evidence="1">
    <location>
        <begin position="23"/>
        <end position="211"/>
    </location>
</feature>
<evidence type="ECO:0000313" key="2">
    <source>
        <dbReference type="EMBL" id="PRY49188.1"/>
    </source>
</evidence>
<reference evidence="2 3" key="1">
    <citation type="submission" date="2018-03" db="EMBL/GenBank/DDBJ databases">
        <title>Genomic Encyclopedia of Type Strains, Phase III (KMG-III): the genomes of soil and plant-associated and newly described type strains.</title>
        <authorList>
            <person name="Whitman W."/>
        </authorList>
    </citation>
    <scope>NUCLEOTIDE SEQUENCE [LARGE SCALE GENOMIC DNA]</scope>
    <source>
        <strain evidence="2 3">CGMCC 1.9313</strain>
    </source>
</reference>
<accession>A0A2T0TUI8</accession>
<dbReference type="EMBL" id="PVTH01000012">
    <property type="protein sequence ID" value="PRY49188.1"/>
    <property type="molecule type" value="Genomic_DNA"/>
</dbReference>
<name>A0A2T0TUI8_9SPHI</name>
<keyword evidence="3" id="KW-1185">Reference proteome</keyword>
<dbReference type="RefSeq" id="WP_146133145.1">
    <property type="nucleotide sequence ID" value="NZ_PVTH01000012.1"/>
</dbReference>